<protein>
    <submittedName>
        <fullName evidence="1">Uncharacterized protein</fullName>
    </submittedName>
</protein>
<sequence>MIGLFVSIIKGQIISTLDTINVLPYSSEIKLQHNLIIDTTFSILKQDTDSIEYSLDPINGLFFIDNQKKRIQSIIVKYDYYSIPLPTKIGPKWIDLPLVDSLIINHDLSNNIELTSYPIAKEKESIYSSGTVFRNLNISPRGGSEFSGGFQMQIQGSLGNDIVVGGVLSDQNFPIQPDGNTSNLDEIDKIFFQINHNNFEVTAGDVDINIESGKYLNVKRKTVGINNQFKYEGVAGTGAVAGSKGIMHQIEFKGVDGKQGPYSLTAKNGNKDIIIIAGSERIWLNGVRLYRGEDNDYTIDYSLGEIFFMPRNIIFFDSDLYIEYQYADEQYNRNLLTSSINKELNNKGNLQLSWIREYDQTLNTNNEMNSEAISLFKDLGDKEIFVSGAQEDSIGIYVFIDSIYSFDSTNTIIGQHYQVSFTYDSKNGEYVRKLSNSGVLYYQWVDRQNIELSNKSIDYYSPVRQLVAPESHQLIQALSNYRVNNWLDLSLELALSEYDKNSLSKIDDNNNQGIGHQIKISGDQISLNNNIIIGYEILQWGRNKRFHSLQRDRSINFNQDWNITPIYGENELMQNINSKVFIDSLLLINTNLSSYKIGSNRKDRAQLDFKGSTRFFNNISGNINQVRSNNEYYQT</sequence>
<gene>
    <name evidence="1" type="ORF">METZ01_LOCUS13084</name>
</gene>
<proteinExistence type="predicted"/>
<feature type="non-terminal residue" evidence="1">
    <location>
        <position position="635"/>
    </location>
</feature>
<accession>A0A381P059</accession>
<organism evidence="1">
    <name type="scientific">marine metagenome</name>
    <dbReference type="NCBI Taxonomy" id="408172"/>
    <lineage>
        <taxon>unclassified sequences</taxon>
        <taxon>metagenomes</taxon>
        <taxon>ecological metagenomes</taxon>
    </lineage>
</organism>
<name>A0A381P059_9ZZZZ</name>
<evidence type="ECO:0000313" key="1">
    <source>
        <dbReference type="EMBL" id="SUZ60230.1"/>
    </source>
</evidence>
<dbReference type="AlphaFoldDB" id="A0A381P059"/>
<reference evidence="1" key="1">
    <citation type="submission" date="2018-05" db="EMBL/GenBank/DDBJ databases">
        <authorList>
            <person name="Lanie J.A."/>
            <person name="Ng W.-L."/>
            <person name="Kazmierczak K.M."/>
            <person name="Andrzejewski T.M."/>
            <person name="Davidsen T.M."/>
            <person name="Wayne K.J."/>
            <person name="Tettelin H."/>
            <person name="Glass J.I."/>
            <person name="Rusch D."/>
            <person name="Podicherti R."/>
            <person name="Tsui H.-C.T."/>
            <person name="Winkler M.E."/>
        </authorList>
    </citation>
    <scope>NUCLEOTIDE SEQUENCE</scope>
</reference>
<dbReference type="EMBL" id="UINC01000728">
    <property type="protein sequence ID" value="SUZ60230.1"/>
    <property type="molecule type" value="Genomic_DNA"/>
</dbReference>